<reference evidence="2" key="1">
    <citation type="submission" date="2020-10" db="EMBL/GenBank/DDBJ databases">
        <authorList>
            <person name="Gilroy R."/>
        </authorList>
    </citation>
    <scope>NUCLEOTIDE SEQUENCE</scope>
    <source>
        <strain evidence="2">ChiSjej4B22-8148</strain>
    </source>
</reference>
<sequence>MNLLTFGMENRRSASPGKRAVAEAALAFEKFRANQLEKKLEREIAEIKMTREDDDRIFQNILKHAESSEKAER</sequence>
<dbReference type="EMBL" id="DVGK01000048">
    <property type="protein sequence ID" value="HIR13080.1"/>
    <property type="molecule type" value="Genomic_DNA"/>
</dbReference>
<comment type="caution">
    <text evidence="2">The sequence shown here is derived from an EMBL/GenBank/DDBJ whole genome shotgun (WGS) entry which is preliminary data.</text>
</comment>
<protein>
    <submittedName>
        <fullName evidence="2">Uncharacterized protein</fullName>
    </submittedName>
</protein>
<evidence type="ECO:0000313" key="2">
    <source>
        <dbReference type="EMBL" id="HIR13080.1"/>
    </source>
</evidence>
<dbReference type="AlphaFoldDB" id="A0A9D1D8A8"/>
<feature type="coiled-coil region" evidence="1">
    <location>
        <begin position="26"/>
        <end position="53"/>
    </location>
</feature>
<proteinExistence type="predicted"/>
<reference evidence="2" key="2">
    <citation type="journal article" date="2021" name="PeerJ">
        <title>Extensive microbial diversity within the chicken gut microbiome revealed by metagenomics and culture.</title>
        <authorList>
            <person name="Gilroy R."/>
            <person name="Ravi A."/>
            <person name="Getino M."/>
            <person name="Pursley I."/>
            <person name="Horton D.L."/>
            <person name="Alikhan N.F."/>
            <person name="Baker D."/>
            <person name="Gharbi K."/>
            <person name="Hall N."/>
            <person name="Watson M."/>
            <person name="Adriaenssens E.M."/>
            <person name="Foster-Nyarko E."/>
            <person name="Jarju S."/>
            <person name="Secka A."/>
            <person name="Antonio M."/>
            <person name="Oren A."/>
            <person name="Chaudhuri R.R."/>
            <person name="La Ragione R."/>
            <person name="Hildebrand F."/>
            <person name="Pallen M.J."/>
        </authorList>
    </citation>
    <scope>NUCLEOTIDE SEQUENCE</scope>
    <source>
        <strain evidence="2">ChiSjej4B22-8148</strain>
    </source>
</reference>
<name>A0A9D1D8A8_9FIRM</name>
<keyword evidence="1" id="KW-0175">Coiled coil</keyword>
<dbReference type="Proteomes" id="UP000886757">
    <property type="component" value="Unassembled WGS sequence"/>
</dbReference>
<organism evidence="2 3">
    <name type="scientific">Candidatus Choladousia intestinavium</name>
    <dbReference type="NCBI Taxonomy" id="2840727"/>
    <lineage>
        <taxon>Bacteria</taxon>
        <taxon>Bacillati</taxon>
        <taxon>Bacillota</taxon>
        <taxon>Clostridia</taxon>
        <taxon>Lachnospirales</taxon>
        <taxon>Lachnospiraceae</taxon>
        <taxon>Lachnospiraceae incertae sedis</taxon>
        <taxon>Candidatus Choladousia</taxon>
    </lineage>
</organism>
<gene>
    <name evidence="2" type="ORF">IAB31_04040</name>
</gene>
<evidence type="ECO:0000256" key="1">
    <source>
        <dbReference type="SAM" id="Coils"/>
    </source>
</evidence>
<accession>A0A9D1D8A8</accession>
<evidence type="ECO:0000313" key="3">
    <source>
        <dbReference type="Proteomes" id="UP000886757"/>
    </source>
</evidence>